<reference evidence="2 3" key="1">
    <citation type="submission" date="2014-11" db="EMBL/GenBank/DDBJ databases">
        <title>Draft Genome Sequence of Brevibacterium linens AE038-8.</title>
        <authorList>
            <person name="Maizel D."/>
            <person name="Utturkar S.M."/>
            <person name="Brown S.D."/>
            <person name="Ferrero M."/>
            <person name="Rosen B.P."/>
        </authorList>
    </citation>
    <scope>NUCLEOTIDE SEQUENCE [LARGE SCALE GENOMIC DNA]</scope>
    <source>
        <strain evidence="2 3">AE038-8</strain>
    </source>
</reference>
<sequence length="161" mass="17953">MTATGRFEPLRRRFLSLGLGEIVAAAVFAVVPTQLTFVAADGAEAALWCALFPLLFILIQAGIYWLLARHHLPEPIPRAVARLYRSLRFINPLVLLASGIGIVVTWPGASLSAVLIVAVWLFAVAEYINYFHVRLSYPWSTWAGQVGRWSTPRLVRDLRRA</sequence>
<proteinExistence type="predicted"/>
<keyword evidence="1" id="KW-1133">Transmembrane helix</keyword>
<dbReference type="AlphaFoldDB" id="A0A0B8ZY23"/>
<dbReference type="Proteomes" id="UP000031488">
    <property type="component" value="Unassembled WGS sequence"/>
</dbReference>
<keyword evidence="3" id="KW-1185">Reference proteome</keyword>
<evidence type="ECO:0000256" key="1">
    <source>
        <dbReference type="SAM" id="Phobius"/>
    </source>
</evidence>
<gene>
    <name evidence="2" type="ORF">AE0388_3414</name>
</gene>
<evidence type="ECO:0000313" key="2">
    <source>
        <dbReference type="EMBL" id="KHS51342.1"/>
    </source>
</evidence>
<comment type="caution">
    <text evidence="2">The sequence shown here is derived from an EMBL/GenBank/DDBJ whole genome shotgun (WGS) entry which is preliminary data.</text>
</comment>
<keyword evidence="1" id="KW-0812">Transmembrane</keyword>
<organism evidence="2 3">
    <name type="scientific">Brevibacterium linens</name>
    <dbReference type="NCBI Taxonomy" id="1703"/>
    <lineage>
        <taxon>Bacteria</taxon>
        <taxon>Bacillati</taxon>
        <taxon>Actinomycetota</taxon>
        <taxon>Actinomycetes</taxon>
        <taxon>Micrococcales</taxon>
        <taxon>Brevibacteriaceae</taxon>
        <taxon>Brevibacterium</taxon>
    </lineage>
</organism>
<keyword evidence="1" id="KW-0472">Membrane</keyword>
<feature type="transmembrane region" description="Helical" evidence="1">
    <location>
        <begin position="89"/>
        <end position="106"/>
    </location>
</feature>
<dbReference type="RefSeq" id="WP_039212169.1">
    <property type="nucleotide sequence ID" value="NZ_JTJZ01000022.1"/>
</dbReference>
<dbReference type="EMBL" id="JTJZ01000022">
    <property type="protein sequence ID" value="KHS51342.1"/>
    <property type="molecule type" value="Genomic_DNA"/>
</dbReference>
<dbReference type="OrthoDB" id="3729710at2"/>
<protein>
    <submittedName>
        <fullName evidence="2">Uncharacterized protein</fullName>
    </submittedName>
</protein>
<feature type="transmembrane region" description="Helical" evidence="1">
    <location>
        <begin position="45"/>
        <end position="68"/>
    </location>
</feature>
<accession>A0A0B8ZY23</accession>
<feature type="transmembrane region" description="Helical" evidence="1">
    <location>
        <begin position="112"/>
        <end position="131"/>
    </location>
</feature>
<evidence type="ECO:0000313" key="3">
    <source>
        <dbReference type="Proteomes" id="UP000031488"/>
    </source>
</evidence>
<dbReference type="PATRIC" id="fig|1703.6.peg.3377"/>
<feature type="transmembrane region" description="Helical" evidence="1">
    <location>
        <begin position="14"/>
        <end position="39"/>
    </location>
</feature>
<name>A0A0B8ZY23_BRELN</name>